<reference evidence="1" key="2">
    <citation type="journal article" date="2024" name="Plant">
        <title>Genomic evolution and insights into agronomic trait innovations of Sesamum species.</title>
        <authorList>
            <person name="Miao H."/>
            <person name="Wang L."/>
            <person name="Qu L."/>
            <person name="Liu H."/>
            <person name="Sun Y."/>
            <person name="Le M."/>
            <person name="Wang Q."/>
            <person name="Wei S."/>
            <person name="Zheng Y."/>
            <person name="Lin W."/>
            <person name="Duan Y."/>
            <person name="Cao H."/>
            <person name="Xiong S."/>
            <person name="Wang X."/>
            <person name="Wei L."/>
            <person name="Li C."/>
            <person name="Ma Q."/>
            <person name="Ju M."/>
            <person name="Zhao R."/>
            <person name="Li G."/>
            <person name="Mu C."/>
            <person name="Tian Q."/>
            <person name="Mei H."/>
            <person name="Zhang T."/>
            <person name="Gao T."/>
            <person name="Zhang H."/>
        </authorList>
    </citation>
    <scope>NUCLEOTIDE SEQUENCE</scope>
    <source>
        <strain evidence="1">3651</strain>
    </source>
</reference>
<name>A0AAE2CHT9_9LAMI</name>
<protein>
    <submittedName>
        <fullName evidence="1">Uncharacterized protein</fullName>
    </submittedName>
</protein>
<dbReference type="Proteomes" id="UP001293254">
    <property type="component" value="Unassembled WGS sequence"/>
</dbReference>
<organism evidence="1 2">
    <name type="scientific">Sesamum alatum</name>
    <dbReference type="NCBI Taxonomy" id="300844"/>
    <lineage>
        <taxon>Eukaryota</taxon>
        <taxon>Viridiplantae</taxon>
        <taxon>Streptophyta</taxon>
        <taxon>Embryophyta</taxon>
        <taxon>Tracheophyta</taxon>
        <taxon>Spermatophyta</taxon>
        <taxon>Magnoliopsida</taxon>
        <taxon>eudicotyledons</taxon>
        <taxon>Gunneridae</taxon>
        <taxon>Pentapetalae</taxon>
        <taxon>asterids</taxon>
        <taxon>lamiids</taxon>
        <taxon>Lamiales</taxon>
        <taxon>Pedaliaceae</taxon>
        <taxon>Sesamum</taxon>
    </lineage>
</organism>
<evidence type="ECO:0000313" key="2">
    <source>
        <dbReference type="Proteomes" id="UP001293254"/>
    </source>
</evidence>
<sequence length="165" mass="18771">MESLGLADPLPADPVAGLQRNVVSDEADSNPIHTICVFALQAPRDDHAPLLLRIVANFRFAPASFLFQNMWRRHPNFLKVIVECWALPVHLSGMLRLKEKLLRLKKLRHWNKTSFGDLFCNLTDAETAVCLTEGAYDQHPSEANLLEMNQATTLFQRELSIEEDY</sequence>
<comment type="caution">
    <text evidence="1">The sequence shown here is derived from an EMBL/GenBank/DDBJ whole genome shotgun (WGS) entry which is preliminary data.</text>
</comment>
<proteinExistence type="predicted"/>
<evidence type="ECO:0000313" key="1">
    <source>
        <dbReference type="EMBL" id="KAK4422615.1"/>
    </source>
</evidence>
<accession>A0AAE2CHT9</accession>
<reference evidence="1" key="1">
    <citation type="submission" date="2020-06" db="EMBL/GenBank/DDBJ databases">
        <authorList>
            <person name="Li T."/>
            <person name="Hu X."/>
            <person name="Zhang T."/>
            <person name="Song X."/>
            <person name="Zhang H."/>
            <person name="Dai N."/>
            <person name="Sheng W."/>
            <person name="Hou X."/>
            <person name="Wei L."/>
        </authorList>
    </citation>
    <scope>NUCLEOTIDE SEQUENCE</scope>
    <source>
        <strain evidence="1">3651</strain>
        <tissue evidence="1">Leaf</tissue>
    </source>
</reference>
<gene>
    <name evidence="1" type="ORF">Salat_1844000</name>
</gene>
<dbReference type="EMBL" id="JACGWO010000007">
    <property type="protein sequence ID" value="KAK4422615.1"/>
    <property type="molecule type" value="Genomic_DNA"/>
</dbReference>
<keyword evidence="2" id="KW-1185">Reference proteome</keyword>
<dbReference type="AlphaFoldDB" id="A0AAE2CHT9"/>